<dbReference type="OrthoDB" id="27595at2157"/>
<dbReference type="EMBL" id="CP002100">
    <property type="protein sequence ID" value="ADN51448.1"/>
    <property type="molecule type" value="Genomic_DNA"/>
</dbReference>
<evidence type="ECO:0000313" key="1">
    <source>
        <dbReference type="EMBL" id="ADN51448.1"/>
    </source>
</evidence>
<reference evidence="1 2" key="1">
    <citation type="journal article" date="2010" name="Stand. Genomic Sci.">
        <title>Complete genome sequence of Vulcanisaeta distributa type strain (IC-017).</title>
        <authorList>
            <person name="Mavromatis K."/>
            <person name="Sikorski J."/>
            <person name="Pabst E."/>
            <person name="Teshima H."/>
            <person name="Lapidus A."/>
            <person name="Lucas S."/>
            <person name="Nolan M."/>
            <person name="Glavina Del Rio T."/>
            <person name="Cheng J.F."/>
            <person name="Bruce D."/>
            <person name="Goodwin L."/>
            <person name="Pitluck S."/>
            <person name="Liolios K."/>
            <person name="Ivanova N."/>
            <person name="Mikhailova N."/>
            <person name="Pati A."/>
            <person name="Chen A."/>
            <person name="Palaniappan K."/>
            <person name="Land M."/>
            <person name="Hauser L."/>
            <person name="Chang Y.J."/>
            <person name="Jeffries C.D."/>
            <person name="Rohde M."/>
            <person name="Spring S."/>
            <person name="Goker M."/>
            <person name="Wirth R."/>
            <person name="Woyke T."/>
            <person name="Bristow J."/>
            <person name="Eisen J.A."/>
            <person name="Markowitz V."/>
            <person name="Hugenholtz P."/>
            <person name="Klenk H.P."/>
            <person name="Kyrpides N.C."/>
        </authorList>
    </citation>
    <scope>NUCLEOTIDE SEQUENCE [LARGE SCALE GENOMIC DNA]</scope>
    <source>
        <strain evidence="2">DSM 14429 / JCM 11212 / NBRC 100878 / IC-017</strain>
    </source>
</reference>
<protein>
    <submittedName>
        <fullName evidence="1">Uncharacterized protein</fullName>
    </submittedName>
</protein>
<dbReference type="KEGG" id="vdi:Vdis_2079"/>
<dbReference type="RefSeq" id="WP_013337173.1">
    <property type="nucleotide sequence ID" value="NC_014537.1"/>
</dbReference>
<proteinExistence type="predicted"/>
<organism evidence="1 2">
    <name type="scientific">Vulcanisaeta distributa (strain DSM 14429 / JCM 11212 / NBRC 100878 / IC-017)</name>
    <dbReference type="NCBI Taxonomy" id="572478"/>
    <lineage>
        <taxon>Archaea</taxon>
        <taxon>Thermoproteota</taxon>
        <taxon>Thermoprotei</taxon>
        <taxon>Thermoproteales</taxon>
        <taxon>Thermoproteaceae</taxon>
        <taxon>Vulcanisaeta</taxon>
    </lineage>
</organism>
<dbReference type="AlphaFoldDB" id="E1QPG0"/>
<dbReference type="HOGENOM" id="CLU_1168633_0_0_2"/>
<gene>
    <name evidence="1" type="ordered locus">Vdis_2079</name>
</gene>
<name>E1QPG0_VULDI</name>
<keyword evidence="2" id="KW-1185">Reference proteome</keyword>
<reference evidence="2" key="2">
    <citation type="journal article" date="2010" name="Stand. Genomic Sci.">
        <title>Complete genome sequence of Vulcanisaeta distributa type strain (IC-017T).</title>
        <authorList>
            <person name="Mavromatis K."/>
            <person name="Sikorski J."/>
            <person name="Pabst E."/>
            <person name="Teshima H."/>
            <person name="Lapidus A."/>
            <person name="Lucas S."/>
            <person name="Nolan M."/>
            <person name="Glavina Del Rio T."/>
            <person name="Cheng J."/>
            <person name="Bruce D."/>
            <person name="Goodwin L."/>
            <person name="Pitluck S."/>
            <person name="Liolios K."/>
            <person name="Ivanova N."/>
            <person name="Mikhailova N."/>
            <person name="Pati A."/>
            <person name="Chen A."/>
            <person name="Palaniappan K."/>
            <person name="Land M."/>
            <person name="Hauser L."/>
            <person name="Chang Y."/>
            <person name="Jeffries C."/>
            <person name="Rohde M."/>
            <person name="Spring S."/>
            <person name="Goker M."/>
            <person name="Wirth R."/>
            <person name="Woyke T."/>
            <person name="Bristow J."/>
            <person name="Eisen J."/>
            <person name="Markowitz V."/>
            <person name="Hugenholtz P."/>
            <person name="Klenk H."/>
            <person name="Kyrpides N."/>
        </authorList>
    </citation>
    <scope>NUCLEOTIDE SEQUENCE [LARGE SCALE GENOMIC DNA]</scope>
    <source>
        <strain evidence="2">DSM 14429 / JCM 11212 / NBRC 100878 / IC-017</strain>
    </source>
</reference>
<dbReference type="GeneID" id="9753031"/>
<dbReference type="STRING" id="572478.Vdis_2079"/>
<evidence type="ECO:0000313" key="2">
    <source>
        <dbReference type="Proteomes" id="UP000006681"/>
    </source>
</evidence>
<accession>E1QPG0</accession>
<dbReference type="Proteomes" id="UP000006681">
    <property type="component" value="Chromosome"/>
</dbReference>
<sequence>MGDASVVNSIIENAITKVRLFEPNSLIREKADVFVKIHLVPTDQLIKIERGVIIPSAYIIDLALIGPSVTRIKDYLNTHEGGPLTLGRRVGKVRNKEQLIINYINLVIRTLRFFNNYFVCRHVLDHVAWAYDEVMNNSAVIKLFRDEFRDDKEVDKALNELSKHVVAVITDFYDGLRSWVLNNESRRPSYTQYFVVNEVLRRLSTGEYLVVIEANVDYYYLGLLKDVWLVNTIVRLS</sequence>
<dbReference type="eggNOG" id="arCOG13902">
    <property type="taxonomic scope" value="Archaea"/>
</dbReference>